<accession>A0A0K6G0Q1</accession>
<reference evidence="1 2" key="1">
    <citation type="submission" date="2015-07" db="EMBL/GenBank/DDBJ databases">
        <authorList>
            <person name="Noorani M."/>
        </authorList>
    </citation>
    <scope>NUCLEOTIDE SEQUENCE [LARGE SCALE GENOMIC DNA]</scope>
    <source>
        <strain evidence="1">BBA 69670</strain>
    </source>
</reference>
<protein>
    <submittedName>
        <fullName evidence="1">Uncharacterized protein</fullName>
    </submittedName>
</protein>
<dbReference type="AlphaFoldDB" id="A0A0K6G0Q1"/>
<proteinExistence type="predicted"/>
<organism evidence="1 2">
    <name type="scientific">Rhizoctonia solani</name>
    <dbReference type="NCBI Taxonomy" id="456999"/>
    <lineage>
        <taxon>Eukaryota</taxon>
        <taxon>Fungi</taxon>
        <taxon>Dikarya</taxon>
        <taxon>Basidiomycota</taxon>
        <taxon>Agaricomycotina</taxon>
        <taxon>Agaricomycetes</taxon>
        <taxon>Cantharellales</taxon>
        <taxon>Ceratobasidiaceae</taxon>
        <taxon>Rhizoctonia</taxon>
    </lineage>
</organism>
<name>A0A0K6G0Q1_9AGAM</name>
<sequence>MPGHGPPTVDKELLNDLNHQAYHGHNIIPSKGPTGCSVCDPGFLKASHEIARKMKRELVNVKREEDEMCQ</sequence>
<dbReference type="Proteomes" id="UP000044841">
    <property type="component" value="Unassembled WGS sequence"/>
</dbReference>
<evidence type="ECO:0000313" key="2">
    <source>
        <dbReference type="Proteomes" id="UP000044841"/>
    </source>
</evidence>
<evidence type="ECO:0000313" key="1">
    <source>
        <dbReference type="EMBL" id="CUA72111.1"/>
    </source>
</evidence>
<keyword evidence="2" id="KW-1185">Reference proteome</keyword>
<gene>
    <name evidence="1" type="ORF">RSOLAG22IIIB_10091</name>
</gene>
<dbReference type="EMBL" id="CYGV01001287">
    <property type="protein sequence ID" value="CUA72111.1"/>
    <property type="molecule type" value="Genomic_DNA"/>
</dbReference>